<dbReference type="AlphaFoldDB" id="A0A0N0XKT0"/>
<name>A0A0N0XKT0_9NEIS</name>
<dbReference type="PANTHER" id="PTHR30504">
    <property type="entry name" value="GLUCANS BIOSYNTHESIS PROTEIN"/>
    <property type="match status" value="1"/>
</dbReference>
<evidence type="ECO:0000256" key="3">
    <source>
        <dbReference type="ARBA" id="ARBA00009284"/>
    </source>
</evidence>
<dbReference type="GO" id="GO:0003824">
    <property type="term" value="F:catalytic activity"/>
    <property type="evidence" value="ECO:0007669"/>
    <property type="project" value="InterPro"/>
</dbReference>
<dbReference type="SUPFAM" id="SSF81296">
    <property type="entry name" value="E set domains"/>
    <property type="match status" value="1"/>
</dbReference>
<dbReference type="GO" id="GO:0030246">
    <property type="term" value="F:carbohydrate binding"/>
    <property type="evidence" value="ECO:0007669"/>
    <property type="project" value="InterPro"/>
</dbReference>
<dbReference type="SUPFAM" id="SSF74650">
    <property type="entry name" value="Galactose mutarotase-like"/>
    <property type="match status" value="1"/>
</dbReference>
<dbReference type="HAMAP" id="MF_01069">
    <property type="entry name" value="MdoG_OpgG"/>
    <property type="match status" value="1"/>
</dbReference>
<evidence type="ECO:0000256" key="4">
    <source>
        <dbReference type="ARBA" id="ARBA00015376"/>
    </source>
</evidence>
<organism evidence="9 10">
    <name type="scientific">Amantichitinum ursilacus</name>
    <dbReference type="NCBI Taxonomy" id="857265"/>
    <lineage>
        <taxon>Bacteria</taxon>
        <taxon>Pseudomonadati</taxon>
        <taxon>Pseudomonadota</taxon>
        <taxon>Betaproteobacteria</taxon>
        <taxon>Neisseriales</taxon>
        <taxon>Chitinibacteraceae</taxon>
        <taxon>Amantichitinum</taxon>
    </lineage>
</organism>
<comment type="caution">
    <text evidence="9">The sequence shown here is derived from an EMBL/GenBank/DDBJ whole genome shotgun (WGS) entry which is preliminary data.</text>
</comment>
<accession>A0A0N0XKT0</accession>
<proteinExistence type="inferred from homology"/>
<dbReference type="PANTHER" id="PTHR30504:SF4">
    <property type="entry name" value="GLUCANS BIOSYNTHESIS PROTEIN G"/>
    <property type="match status" value="1"/>
</dbReference>
<comment type="pathway">
    <text evidence="2 7">Glycan metabolism; osmoregulated periplasmic glucan (OPG) biosynthesis.</text>
</comment>
<dbReference type="InterPro" id="IPR013783">
    <property type="entry name" value="Ig-like_fold"/>
</dbReference>
<evidence type="ECO:0000256" key="2">
    <source>
        <dbReference type="ARBA" id="ARBA00005001"/>
    </source>
</evidence>
<dbReference type="InterPro" id="IPR014756">
    <property type="entry name" value="Ig_E-set"/>
</dbReference>
<dbReference type="GO" id="GO:0030288">
    <property type="term" value="C:outer membrane-bounded periplasmic space"/>
    <property type="evidence" value="ECO:0007669"/>
    <property type="project" value="TreeGrafter"/>
</dbReference>
<evidence type="ECO:0000256" key="5">
    <source>
        <dbReference type="ARBA" id="ARBA00022729"/>
    </source>
</evidence>
<sequence precursor="true">MKPHLLNTATLLAAVALTSTGAYALDFNTIAAQAQALANKSYQKPEAIPDSLKQLDYDQLRDIRWNPNNNYWKKEKLPFEMAFFHLGRYFDAPVHINEVVGNQVKPIHFDPALFDYGKNKLDTKALKDVGFAGFRLHYPINTPAYKDEVISFLGASYFRAVGKGQHYGLSARGLAVDTGAQSGEEFPRFKEFWLVRPAAKDKQIVVYALLDSPRVTGAYRFVLKPDVSTTMDVTARIYTRDKIDKVGIAPLTSMFFFGANQHAKYEDYRPQVHDSEGLSVAAGNGEWIWRPLTNPTRLSVTSFATTDPKGFGLMQRSRGFDQYEDLEARYEQRPSAWIEPQGKWGAGRVELVQIPEGDETNDNIVAYWVPAKPLEPKKAFDFSYRLSWQKNVETHPPLAWVAQTRQGRGYMNKPDDNLEYAVDFNGPTLAKLQGEPQPDVSVDANGQLLEKRVFKNDVSNGWRLVMRIKRIDPAKPIELRAALKSNNQVATETWSYLVPGQ</sequence>
<dbReference type="InterPro" id="IPR007444">
    <property type="entry name" value="Glucan_biosyn_MdoG_C"/>
</dbReference>
<evidence type="ECO:0000313" key="9">
    <source>
        <dbReference type="EMBL" id="KPC55043.1"/>
    </source>
</evidence>
<dbReference type="InterPro" id="IPR011013">
    <property type="entry name" value="Gal_mutarotase_sf_dom"/>
</dbReference>
<dbReference type="PIRSF" id="PIRSF006281">
    <property type="entry name" value="MdoG"/>
    <property type="match status" value="1"/>
</dbReference>
<dbReference type="InterPro" id="IPR023704">
    <property type="entry name" value="MdoG_OpgG"/>
</dbReference>
<dbReference type="UniPathway" id="UPA00637"/>
<reference evidence="9 10" key="1">
    <citation type="submission" date="2015-07" db="EMBL/GenBank/DDBJ databases">
        <title>Draft genome sequence of the Amantichitinum ursilacus IGB-41, a new chitin-degrading bacterium.</title>
        <authorList>
            <person name="Kirstahler P."/>
            <person name="Guenther M."/>
            <person name="Grumaz C."/>
            <person name="Rupp S."/>
            <person name="Zibek S."/>
            <person name="Sohn K."/>
        </authorList>
    </citation>
    <scope>NUCLEOTIDE SEQUENCE [LARGE SCALE GENOMIC DNA]</scope>
    <source>
        <strain evidence="9 10">IGB-41</strain>
    </source>
</reference>
<dbReference type="Gene3D" id="2.60.40.10">
    <property type="entry name" value="Immunoglobulins"/>
    <property type="match status" value="1"/>
</dbReference>
<dbReference type="InterPro" id="IPR014438">
    <property type="entry name" value="Glucan_biosyn_MdoG/MdoD"/>
</dbReference>
<evidence type="ECO:0000256" key="6">
    <source>
        <dbReference type="ARBA" id="ARBA00022764"/>
    </source>
</evidence>
<evidence type="ECO:0000256" key="7">
    <source>
        <dbReference type="HAMAP-Rule" id="MF_01069"/>
    </source>
</evidence>
<dbReference type="Proteomes" id="UP000037939">
    <property type="component" value="Unassembled WGS sequence"/>
</dbReference>
<dbReference type="RefSeq" id="WP_053935778.1">
    <property type="nucleotide sequence ID" value="NZ_LAQT01000001.1"/>
</dbReference>
<dbReference type="InterPro" id="IPR014718">
    <property type="entry name" value="GH-type_carb-bd"/>
</dbReference>
<dbReference type="PATRIC" id="fig|857265.3.peg.53"/>
<keyword evidence="5 7" id="KW-0732">Signal</keyword>
<feature type="signal peptide" evidence="7">
    <location>
        <begin position="1"/>
        <end position="24"/>
    </location>
</feature>
<keyword evidence="6 7" id="KW-0574">Periplasm</keyword>
<evidence type="ECO:0000313" key="10">
    <source>
        <dbReference type="Proteomes" id="UP000037939"/>
    </source>
</evidence>
<gene>
    <name evidence="9" type="primary">mdoG</name>
    <name evidence="7" type="synonym">opgG</name>
    <name evidence="9" type="ORF">WG78_00250</name>
</gene>
<dbReference type="GO" id="GO:0051274">
    <property type="term" value="P:beta-glucan biosynthetic process"/>
    <property type="evidence" value="ECO:0007669"/>
    <property type="project" value="TreeGrafter"/>
</dbReference>
<protein>
    <recommendedName>
        <fullName evidence="4 7">Glucans biosynthesis protein G</fullName>
    </recommendedName>
</protein>
<dbReference type="FunFam" id="2.70.98.10:FF:000001">
    <property type="entry name" value="Glucans biosynthesis protein G"/>
    <property type="match status" value="1"/>
</dbReference>
<dbReference type="EMBL" id="LAQT01000001">
    <property type="protein sequence ID" value="KPC55043.1"/>
    <property type="molecule type" value="Genomic_DNA"/>
</dbReference>
<comment type="function">
    <text evidence="7">Involved in the biosynthesis of osmoregulated periplasmic glucans (OPGs).</text>
</comment>
<dbReference type="OrthoDB" id="335750at2"/>
<evidence type="ECO:0000256" key="1">
    <source>
        <dbReference type="ARBA" id="ARBA00004418"/>
    </source>
</evidence>
<dbReference type="Gene3D" id="2.70.98.10">
    <property type="match status" value="1"/>
</dbReference>
<evidence type="ECO:0000259" key="8">
    <source>
        <dbReference type="Pfam" id="PF04349"/>
    </source>
</evidence>
<feature type="domain" description="Glucan biosynthesis periplasmic MdoG C-terminal" evidence="8">
    <location>
        <begin position="26"/>
        <end position="497"/>
    </location>
</feature>
<comment type="subcellular location">
    <subcellularLocation>
        <location evidence="1 7">Periplasm</location>
    </subcellularLocation>
</comment>
<dbReference type="Pfam" id="PF04349">
    <property type="entry name" value="MdoG"/>
    <property type="match status" value="1"/>
</dbReference>
<feature type="chain" id="PRO_5008992371" description="Glucans biosynthesis protein G" evidence="7">
    <location>
        <begin position="25"/>
        <end position="501"/>
    </location>
</feature>
<comment type="similarity">
    <text evidence="3 7">Belongs to the OpgD/OpgG family.</text>
</comment>
<keyword evidence="10" id="KW-1185">Reference proteome</keyword>